<name>A0A820NU69_9BILA</name>
<proteinExistence type="inferred from homology"/>
<dbReference type="EMBL" id="CAJOBE010063644">
    <property type="protein sequence ID" value="CAF4394243.1"/>
    <property type="molecule type" value="Genomic_DNA"/>
</dbReference>
<protein>
    <recommendedName>
        <fullName evidence="2">Prohibitin</fullName>
    </recommendedName>
</protein>
<dbReference type="PANTHER" id="PTHR23222:SF0">
    <property type="entry name" value="PROHIBITIN 1"/>
    <property type="match status" value="1"/>
</dbReference>
<comment type="caution">
    <text evidence="3">The sequence shown here is derived from an EMBL/GenBank/DDBJ whole genome shotgun (WGS) entry which is preliminary data.</text>
</comment>
<dbReference type="InterPro" id="IPR000163">
    <property type="entry name" value="Prohibitin"/>
</dbReference>
<evidence type="ECO:0000313" key="4">
    <source>
        <dbReference type="Proteomes" id="UP000663874"/>
    </source>
</evidence>
<comment type="similarity">
    <text evidence="1 2">Belongs to the prohibitin family.</text>
</comment>
<keyword evidence="2" id="KW-0472">Membrane</keyword>
<gene>
    <name evidence="3" type="ORF">FNK824_LOCUS43734</name>
</gene>
<reference evidence="3" key="1">
    <citation type="submission" date="2021-02" db="EMBL/GenBank/DDBJ databases">
        <authorList>
            <person name="Nowell W R."/>
        </authorList>
    </citation>
    <scope>NUCLEOTIDE SEQUENCE</scope>
</reference>
<dbReference type="PRINTS" id="PR00679">
    <property type="entry name" value="PROHIBITIN"/>
</dbReference>
<dbReference type="Proteomes" id="UP000663874">
    <property type="component" value="Unassembled WGS sequence"/>
</dbReference>
<dbReference type="GO" id="GO:0005743">
    <property type="term" value="C:mitochondrial inner membrane"/>
    <property type="evidence" value="ECO:0007669"/>
    <property type="project" value="UniProtKB-SubCell"/>
</dbReference>
<dbReference type="AlphaFoldDB" id="A0A820NU69"/>
<evidence type="ECO:0000256" key="1">
    <source>
        <dbReference type="ARBA" id="ARBA00009658"/>
    </source>
</evidence>
<feature type="non-terminal residue" evidence="3">
    <location>
        <position position="84"/>
    </location>
</feature>
<sequence>THLSFRSEFTSAVELKQVAQQDVEKQRFLVEKTEQSRQANVIAVEDDAHAADLIGKALDEVGDSLIELRRIETAEGIANQLSKS</sequence>
<keyword evidence="2" id="KW-0999">Mitochondrion inner membrane</keyword>
<dbReference type="PANTHER" id="PTHR23222">
    <property type="entry name" value="PROHIBITIN"/>
    <property type="match status" value="1"/>
</dbReference>
<comment type="subcellular location">
    <subcellularLocation>
        <location evidence="2">Mitochondrion inner membrane</location>
    </subcellularLocation>
</comment>
<organism evidence="3 4">
    <name type="scientific">Rotaria sordida</name>
    <dbReference type="NCBI Taxonomy" id="392033"/>
    <lineage>
        <taxon>Eukaryota</taxon>
        <taxon>Metazoa</taxon>
        <taxon>Spiralia</taxon>
        <taxon>Gnathifera</taxon>
        <taxon>Rotifera</taxon>
        <taxon>Eurotatoria</taxon>
        <taxon>Bdelloidea</taxon>
        <taxon>Philodinida</taxon>
        <taxon>Philodinidae</taxon>
        <taxon>Rotaria</taxon>
    </lineage>
</organism>
<accession>A0A820NU69</accession>
<evidence type="ECO:0000313" key="3">
    <source>
        <dbReference type="EMBL" id="CAF4394243.1"/>
    </source>
</evidence>
<feature type="non-terminal residue" evidence="3">
    <location>
        <position position="1"/>
    </location>
</feature>
<dbReference type="GO" id="GO:0007005">
    <property type="term" value="P:mitochondrion organization"/>
    <property type="evidence" value="ECO:0007669"/>
    <property type="project" value="TreeGrafter"/>
</dbReference>
<evidence type="ECO:0000256" key="2">
    <source>
        <dbReference type="RuleBase" id="RU366048"/>
    </source>
</evidence>
<keyword evidence="2" id="KW-0496">Mitochondrion</keyword>